<evidence type="ECO:0000313" key="2">
    <source>
        <dbReference type="EMBL" id="AIS31555.1"/>
    </source>
</evidence>
<dbReference type="RefSeq" id="WP_048084846.1">
    <property type="nucleotide sequence ID" value="NZ_CALCVY010000216.1"/>
</dbReference>
<organism evidence="2 4">
    <name type="scientific">Methanobacterium formicicum</name>
    <dbReference type="NCBI Taxonomy" id="2162"/>
    <lineage>
        <taxon>Archaea</taxon>
        <taxon>Methanobacteriati</taxon>
        <taxon>Methanobacteriota</taxon>
        <taxon>Methanomada group</taxon>
        <taxon>Methanobacteria</taxon>
        <taxon>Methanobacteriales</taxon>
        <taxon>Methanobacteriaceae</taxon>
        <taxon>Methanobacterium</taxon>
    </lineage>
</organism>
<dbReference type="Proteomes" id="UP000062768">
    <property type="component" value="Chromosome I"/>
</dbReference>
<name>A0A089ZF66_METFO</name>
<evidence type="ECO:0000259" key="1">
    <source>
        <dbReference type="Pfam" id="PF01965"/>
    </source>
</evidence>
<dbReference type="InterPro" id="IPR029062">
    <property type="entry name" value="Class_I_gatase-like"/>
</dbReference>
<dbReference type="CDD" id="cd03140">
    <property type="entry name" value="GATase1_PfpI_3"/>
    <property type="match status" value="1"/>
</dbReference>
<evidence type="ECO:0000313" key="5">
    <source>
        <dbReference type="Proteomes" id="UP000062768"/>
    </source>
</evidence>
<dbReference type="SUPFAM" id="SSF52317">
    <property type="entry name" value="Class I glutamine amidotransferase-like"/>
    <property type="match status" value="1"/>
</dbReference>
<dbReference type="PANTHER" id="PTHR48094">
    <property type="entry name" value="PROTEIN/NUCLEIC ACID DEGLYCASE DJ-1-RELATED"/>
    <property type="match status" value="1"/>
</dbReference>
<dbReference type="OrthoDB" id="67923at2157"/>
<keyword evidence="5" id="KW-1185">Reference proteome</keyword>
<evidence type="ECO:0000313" key="3">
    <source>
        <dbReference type="EMBL" id="CEL25406.1"/>
    </source>
</evidence>
<dbReference type="AlphaFoldDB" id="A0A089ZF66"/>
<accession>A0A089ZF66</accession>
<dbReference type="KEGG" id="mfc:BRM9_0735"/>
<dbReference type="PATRIC" id="fig|2162.10.peg.1846"/>
<dbReference type="InterPro" id="IPR050325">
    <property type="entry name" value="Prot/Nucl_acid_deglycase"/>
</dbReference>
<reference evidence="3" key="2">
    <citation type="submission" date="2014-09" db="EMBL/GenBank/DDBJ databases">
        <authorList>
            <person name="Bishop-Lilly K.A."/>
            <person name="Broomall S.M."/>
            <person name="Chain P.S."/>
            <person name="Chertkov O."/>
            <person name="Coyne S.R."/>
            <person name="Daligault H.E."/>
            <person name="Davenport K.W."/>
            <person name="Erkkila T."/>
            <person name="Frey K.G."/>
            <person name="Gibbons H.S."/>
            <person name="Gu W."/>
            <person name="Jaissle J."/>
            <person name="Johnson S.L."/>
            <person name="Koroleva G.I."/>
            <person name="Ladner J.T."/>
            <person name="Lo C.-C."/>
            <person name="Minogue T.D."/>
            <person name="Munk C."/>
            <person name="Palacios G.F."/>
            <person name="Redden C.L."/>
            <person name="Rosenzweig C.N."/>
            <person name="Scholz M.B."/>
            <person name="Teshima H."/>
            <person name="Xu Y."/>
        </authorList>
    </citation>
    <scope>NUCLEOTIDE SEQUENCE</scope>
    <source>
        <strain evidence="3">Mb9</strain>
    </source>
</reference>
<dbReference type="EMBL" id="LN734822">
    <property type="protein sequence ID" value="CEL25406.1"/>
    <property type="molecule type" value="Genomic_DNA"/>
</dbReference>
<evidence type="ECO:0000313" key="4">
    <source>
        <dbReference type="Proteomes" id="UP000029661"/>
    </source>
</evidence>
<dbReference type="Proteomes" id="UP000029661">
    <property type="component" value="Chromosome"/>
</dbReference>
<feature type="domain" description="DJ-1/PfpI" evidence="1">
    <location>
        <begin position="2"/>
        <end position="167"/>
    </location>
</feature>
<dbReference type="Pfam" id="PF01965">
    <property type="entry name" value="DJ-1_PfpI"/>
    <property type="match status" value="1"/>
</dbReference>
<protein>
    <submittedName>
        <fullName evidence="2">DJ-1/PfpI family protein</fullName>
    </submittedName>
</protein>
<gene>
    <name evidence="2" type="ORF">BRM9_0735</name>
    <name evidence="3" type="ORF">MB9_1772</name>
</gene>
<dbReference type="InterPro" id="IPR002818">
    <property type="entry name" value="DJ-1/PfpI"/>
</dbReference>
<dbReference type="STRING" id="2162.BRM9_0735"/>
<dbReference type="GeneID" id="26740008"/>
<dbReference type="EMBL" id="CP006933">
    <property type="protein sequence ID" value="AIS31555.1"/>
    <property type="molecule type" value="Genomic_DNA"/>
</dbReference>
<sequence>MKTAYLLVFDGLSDWEPGLAIAEINKSKKYQVKTIGLNQNTVTTVGGVSIVPDYTLDEINYGDAALFLLPGGELLEKSPLPPLVPVVRRFRKLEIPVAAICGPTVFLARHGFLETAQHTSNGKKYLQDLIGDYPGSDLYLNQPSVSDKGVITANGIASVEFARDILSELDIYDPETLKNWYDFFKNPWLED</sequence>
<dbReference type="PANTHER" id="PTHR48094:SF19">
    <property type="entry name" value="DJ-1_PFPI DOMAIN-CONTAINING PROTEIN"/>
    <property type="match status" value="1"/>
</dbReference>
<reference evidence="2" key="1">
    <citation type="submission" date="2013-12" db="EMBL/GenBank/DDBJ databases">
        <title>The complete genome sequence of Methanobacterium sp. BRM9.</title>
        <authorList>
            <consortium name="Pastoral Greenhouse Gas Research Consortium"/>
            <person name="Kelly W.J."/>
            <person name="Leahy S.C."/>
            <person name="Perry R."/>
            <person name="Li D."/>
            <person name="Altermann E."/>
            <person name="Lambie S.C."/>
            <person name="Attwood G.T."/>
        </authorList>
    </citation>
    <scope>NUCLEOTIDE SEQUENCE [LARGE SCALE GENOMIC DNA]</scope>
    <source>
        <strain evidence="2">BRM9</strain>
    </source>
</reference>
<proteinExistence type="predicted"/>
<dbReference type="GO" id="GO:0005737">
    <property type="term" value="C:cytoplasm"/>
    <property type="evidence" value="ECO:0007669"/>
    <property type="project" value="TreeGrafter"/>
</dbReference>
<dbReference type="Gene3D" id="3.40.50.880">
    <property type="match status" value="1"/>
</dbReference>